<dbReference type="EMBL" id="CP054139">
    <property type="protein sequence ID" value="QKJ29447.1"/>
    <property type="molecule type" value="Genomic_DNA"/>
</dbReference>
<reference evidence="2 3" key="1">
    <citation type="submission" date="2020-05" db="EMBL/GenBank/DDBJ databases">
        <title>Mucilaginibacter mali sp. nov.</title>
        <authorList>
            <person name="Kim H.S."/>
            <person name="Lee K.C."/>
            <person name="Suh M.K."/>
            <person name="Kim J.-S."/>
            <person name="Han K.-I."/>
            <person name="Eom M.K."/>
            <person name="Shin Y.K."/>
            <person name="Lee J.-S."/>
        </authorList>
    </citation>
    <scope>NUCLEOTIDE SEQUENCE [LARGE SCALE GENOMIC DNA]</scope>
    <source>
        <strain evidence="2 3">G2-14</strain>
    </source>
</reference>
<evidence type="ECO:0000313" key="2">
    <source>
        <dbReference type="EMBL" id="QKJ29447.1"/>
    </source>
</evidence>
<dbReference type="Proteomes" id="UP000505355">
    <property type="component" value="Chromosome"/>
</dbReference>
<dbReference type="AlphaFoldDB" id="A0A7D4Q280"/>
<gene>
    <name evidence="2" type="ORF">HQ865_06660</name>
</gene>
<evidence type="ECO:0008006" key="4">
    <source>
        <dbReference type="Google" id="ProtNLM"/>
    </source>
</evidence>
<sequence length="207" mass="23156">MSKNLVLIVAFLAVCTLACAQPKAQNLSSIDPRLINGFTMTPMKLTAAEFKGNAPTGNDNASNTKMLIGLRKLQTLQVNGSKSKYFFQIIPYFSFNSWLADTVKHNPDLQAKVLNHEQGHYDIHLLMAAELKTQLSETFFDSRDYAAGILGIRDQLSRDEARINTVYQKETNNGRNADAQKQWDKVISRALQAKSWGMLVAYIKGKV</sequence>
<keyword evidence="3" id="KW-1185">Reference proteome</keyword>
<keyword evidence="1" id="KW-0732">Signal</keyword>
<dbReference type="KEGG" id="mmab:HQ865_06660"/>
<protein>
    <recommendedName>
        <fullName evidence="4">DUF922 domain-containing protein</fullName>
    </recommendedName>
</protein>
<proteinExistence type="predicted"/>
<evidence type="ECO:0000313" key="3">
    <source>
        <dbReference type="Proteomes" id="UP000505355"/>
    </source>
</evidence>
<feature type="signal peptide" evidence="1">
    <location>
        <begin position="1"/>
        <end position="20"/>
    </location>
</feature>
<dbReference type="RefSeq" id="WP_173414141.1">
    <property type="nucleotide sequence ID" value="NZ_CP054139.1"/>
</dbReference>
<accession>A0A7D4Q280</accession>
<name>A0A7D4Q280_9SPHI</name>
<feature type="chain" id="PRO_5028877837" description="DUF922 domain-containing protein" evidence="1">
    <location>
        <begin position="21"/>
        <end position="207"/>
    </location>
</feature>
<organism evidence="2 3">
    <name type="scientific">Mucilaginibacter mali</name>
    <dbReference type="NCBI Taxonomy" id="2740462"/>
    <lineage>
        <taxon>Bacteria</taxon>
        <taxon>Pseudomonadati</taxon>
        <taxon>Bacteroidota</taxon>
        <taxon>Sphingobacteriia</taxon>
        <taxon>Sphingobacteriales</taxon>
        <taxon>Sphingobacteriaceae</taxon>
        <taxon>Mucilaginibacter</taxon>
    </lineage>
</organism>
<evidence type="ECO:0000256" key="1">
    <source>
        <dbReference type="SAM" id="SignalP"/>
    </source>
</evidence>